<evidence type="ECO:0000259" key="16">
    <source>
        <dbReference type="PROSITE" id="PS50110"/>
    </source>
</evidence>
<dbReference type="SMART" id="SM00448">
    <property type="entry name" value="REC"/>
    <property type="match status" value="2"/>
</dbReference>
<evidence type="ECO:0000256" key="14">
    <source>
        <dbReference type="PROSITE-ProRule" id="PRU00169"/>
    </source>
</evidence>
<dbReference type="GeneID" id="97999842"/>
<dbReference type="PANTHER" id="PTHR45339">
    <property type="entry name" value="HYBRID SIGNAL TRANSDUCTION HISTIDINE KINASE J"/>
    <property type="match status" value="1"/>
</dbReference>
<dbReference type="Pfam" id="PF00512">
    <property type="entry name" value="HisKA"/>
    <property type="match status" value="1"/>
</dbReference>
<dbReference type="RefSeq" id="WP_007049424.1">
    <property type="nucleotide sequence ID" value="NZ_DS560015.1"/>
</dbReference>
<keyword evidence="9" id="KW-0418">Kinase</keyword>
<evidence type="ECO:0000256" key="12">
    <source>
        <dbReference type="ARBA" id="ARBA00023136"/>
    </source>
</evidence>
<dbReference type="CDD" id="cd00130">
    <property type="entry name" value="PAS"/>
    <property type="match status" value="2"/>
</dbReference>
<proteinExistence type="predicted"/>
<dbReference type="PRINTS" id="PR00344">
    <property type="entry name" value="BCTRLSENSOR"/>
</dbReference>
<dbReference type="InterPro" id="IPR004358">
    <property type="entry name" value="Sig_transdc_His_kin-like_C"/>
</dbReference>
<comment type="caution">
    <text evidence="18">The sequence shown here is derived from an EMBL/GenBank/DDBJ whole genome shotgun (WGS) entry which is preliminary data.</text>
</comment>
<evidence type="ECO:0000256" key="5">
    <source>
        <dbReference type="ARBA" id="ARBA00022475"/>
    </source>
</evidence>
<evidence type="ECO:0000256" key="4">
    <source>
        <dbReference type="ARBA" id="ARBA00018672"/>
    </source>
</evidence>
<feature type="modified residue" description="4-aspartylphosphate" evidence="14">
    <location>
        <position position="858"/>
    </location>
</feature>
<dbReference type="InterPro" id="IPR003594">
    <property type="entry name" value="HATPase_dom"/>
</dbReference>
<dbReference type="eggNOG" id="COG0784">
    <property type="taxonomic scope" value="Bacteria"/>
</dbReference>
<feature type="domain" description="Response regulatory" evidence="16">
    <location>
        <begin position="664"/>
        <end position="784"/>
    </location>
</feature>
<reference evidence="18" key="1">
    <citation type="submission" date="2008-01" db="EMBL/GenBank/DDBJ databases">
        <authorList>
            <person name="Fulton L."/>
            <person name="Clifton S."/>
            <person name="Fulton B."/>
            <person name="Xu J."/>
            <person name="Minx P."/>
            <person name="Pepin K.H."/>
            <person name="Johnson M."/>
            <person name="Thiruvilangam P."/>
            <person name="Bhonagiri V."/>
            <person name="Nash W.E."/>
            <person name="Mardis E.R."/>
            <person name="Wilson R.K."/>
        </authorList>
    </citation>
    <scope>NUCLEOTIDE SEQUENCE [LARGE SCALE GENOMIC DNA]</scope>
    <source>
        <strain evidence="18">DSM 17244</strain>
    </source>
</reference>
<keyword evidence="19" id="KW-1185">Reference proteome</keyword>
<comment type="subcellular location">
    <subcellularLocation>
        <location evidence="2">Cell membrane</location>
    </subcellularLocation>
</comment>
<keyword evidence="10" id="KW-0067">ATP-binding</keyword>
<dbReference type="PANTHER" id="PTHR45339:SF1">
    <property type="entry name" value="HYBRID SIGNAL TRANSDUCTION HISTIDINE KINASE J"/>
    <property type="match status" value="1"/>
</dbReference>
<dbReference type="SUPFAM" id="SSF52172">
    <property type="entry name" value="CheY-like"/>
    <property type="match status" value="2"/>
</dbReference>
<dbReference type="eggNOG" id="COG2205">
    <property type="taxonomic scope" value="Bacteria"/>
</dbReference>
<comment type="function">
    <text evidence="13">May play the central regulatory role in sporulation. It may be an element of the effector pathway responsible for the activation of sporulation genes in response to nutritional stress. Spo0A may act in concert with spo0H (a sigma factor) to control the expression of some genes that are critical to the sporulation process.</text>
</comment>
<sequence length="928" mass="105621">MENQHEFGPWNKNPLNVGGEKDVLSNIMNISILNFKLDQNLTVIWANDDFYKNINYTKKEFESIFGDLYHYYKDYPKDFTVLSGNLLSNYEKGEASVQVTVRLPLKDKGFKWFRITATVTESEEHDVPIVYAVFSDVTDMVDKYKKTAKVCREKANSFEFMMEEYAGNIYISDMDNYELLYLNRTACETLKQPASSMVGRKCYEVIQGRTSPCPFCTNDIINDKEFYEWEFDNPVLERTFMIKNRIINWEGRRARLELSYDMYSTEYKLAKKDKEREVILRTLPGGFVRLDARDYETILWYGADFLNLIGYSEEEFETKLKSKCGYVHPDDYKKIIPVLDELKETNGSTVTEIRIIRSDGSIKNLTMTLCYVSEKDSWDGIPSFYSLGMDVTEERMEQERQRIALEDAYQTAKVANEAKTNFLSSMSHDIRTPMNAIMGMAAIAKMNTNEPDKVRDCLNKINISSKHLLSLINEVLDMSKIESGKINLMLEKIDLSELVENVADICKPLVAEKNQQLKMSVGRVRHEKVIADGDRLQQVLLNLMSNAIKYTPEGGTITFRINELSSAIDNLGQYEFIFIDNGIGMAEDFIPHIFEPFSRAEDSRISKIQGTGLGMAITDNIVRMMNGIIEVQSTLGVGSKFVVSVPMEIQNEEEMCDEELVGLPVLVVDDDQIVCENASALLDELGMRGYWVLSGQEAILSVINAHERRDDFFAVILDWKMPEMDGLETLKAIRKNLGDDVPIIIISAYDYSEIEEEFLEAGADAFLSKPLFKSKMLHVLQLFCTHSNLISSEYEEKNDADLSNKKVLLAEDNDLNREIAIELLQMEGIEVDSVENGKRAVEMFEASAVGDYGAILMDIQMPVMNGYDATKDIRSLNRVDAKTVPIIALTANAFATDVGKARSVGMNEHVAKPINVKHLIKVLQRWMG</sequence>
<accession>B1C8C3</accession>
<dbReference type="EC" id="2.7.13.3" evidence="3"/>
<dbReference type="GO" id="GO:0005524">
    <property type="term" value="F:ATP binding"/>
    <property type="evidence" value="ECO:0007669"/>
    <property type="project" value="UniProtKB-KW"/>
</dbReference>
<gene>
    <name evidence="18" type="ORF">ANASTE_00980</name>
</gene>
<dbReference type="STRING" id="445971.ANASTE_00980"/>
<keyword evidence="7" id="KW-0808">Transferase</keyword>
<dbReference type="EMBL" id="ABIL02000005">
    <property type="protein sequence ID" value="EDS73260.1"/>
    <property type="molecule type" value="Genomic_DNA"/>
</dbReference>
<dbReference type="CDD" id="cd00082">
    <property type="entry name" value="HisKA"/>
    <property type="match status" value="1"/>
</dbReference>
<evidence type="ECO:0000256" key="6">
    <source>
        <dbReference type="ARBA" id="ARBA00022553"/>
    </source>
</evidence>
<dbReference type="SUPFAM" id="SSF55874">
    <property type="entry name" value="ATPase domain of HSP90 chaperone/DNA topoisomerase II/histidine kinase"/>
    <property type="match status" value="1"/>
</dbReference>
<organism evidence="18 19">
    <name type="scientific">Anaerofustis stercorihominis DSM 17244</name>
    <dbReference type="NCBI Taxonomy" id="445971"/>
    <lineage>
        <taxon>Bacteria</taxon>
        <taxon>Bacillati</taxon>
        <taxon>Bacillota</taxon>
        <taxon>Clostridia</taxon>
        <taxon>Eubacteriales</taxon>
        <taxon>Eubacteriaceae</taxon>
        <taxon>Anaerofustis</taxon>
    </lineage>
</organism>
<evidence type="ECO:0000256" key="13">
    <source>
        <dbReference type="ARBA" id="ARBA00024867"/>
    </source>
</evidence>
<dbReference type="PROSITE" id="PS50109">
    <property type="entry name" value="HIS_KIN"/>
    <property type="match status" value="1"/>
</dbReference>
<dbReference type="Gene3D" id="3.30.565.10">
    <property type="entry name" value="Histidine kinase-like ATPase, C-terminal domain"/>
    <property type="match status" value="1"/>
</dbReference>
<dbReference type="Pfam" id="PF00072">
    <property type="entry name" value="Response_reg"/>
    <property type="match status" value="2"/>
</dbReference>
<dbReference type="SMART" id="SM00387">
    <property type="entry name" value="HATPase_c"/>
    <property type="match status" value="1"/>
</dbReference>
<name>B1C8C3_9FIRM</name>
<evidence type="ECO:0000256" key="11">
    <source>
        <dbReference type="ARBA" id="ARBA00023012"/>
    </source>
</evidence>
<dbReference type="eggNOG" id="COG0745">
    <property type="taxonomic scope" value="Bacteria"/>
</dbReference>
<feature type="modified residue" description="4-aspartylphosphate" evidence="14">
    <location>
        <position position="718"/>
    </location>
</feature>
<dbReference type="Pfam" id="PF08447">
    <property type="entry name" value="PAS_3"/>
    <property type="match status" value="1"/>
</dbReference>
<feature type="domain" description="PAS" evidence="17">
    <location>
        <begin position="272"/>
        <end position="346"/>
    </location>
</feature>
<dbReference type="Pfam" id="PF02518">
    <property type="entry name" value="HATPase_c"/>
    <property type="match status" value="1"/>
</dbReference>
<evidence type="ECO:0000259" key="17">
    <source>
        <dbReference type="PROSITE" id="PS50112"/>
    </source>
</evidence>
<evidence type="ECO:0000256" key="10">
    <source>
        <dbReference type="ARBA" id="ARBA00022840"/>
    </source>
</evidence>
<dbReference type="InterPro" id="IPR011006">
    <property type="entry name" value="CheY-like_superfamily"/>
</dbReference>
<dbReference type="HOGENOM" id="CLU_000445_114_15_9"/>
<dbReference type="InterPro" id="IPR035965">
    <property type="entry name" value="PAS-like_dom_sf"/>
</dbReference>
<dbReference type="AlphaFoldDB" id="B1C8C3"/>
<evidence type="ECO:0000313" key="19">
    <source>
        <dbReference type="Proteomes" id="UP000005178"/>
    </source>
</evidence>
<keyword evidence="6 14" id="KW-0597">Phosphoprotein</keyword>
<feature type="domain" description="Histidine kinase" evidence="15">
    <location>
        <begin position="425"/>
        <end position="649"/>
    </location>
</feature>
<dbReference type="CDD" id="cd17546">
    <property type="entry name" value="REC_hyHK_CKI1_RcsC-like"/>
    <property type="match status" value="2"/>
</dbReference>
<keyword evidence="5" id="KW-1003">Cell membrane</keyword>
<reference evidence="18" key="2">
    <citation type="submission" date="2013-08" db="EMBL/GenBank/DDBJ databases">
        <title>Draft genome sequence of Anaerofustis stercorihominis (DSM 17244).</title>
        <authorList>
            <person name="Sudarsanam P."/>
            <person name="Ley R."/>
            <person name="Guruge J."/>
            <person name="Turnbaugh P.J."/>
            <person name="Mahowald M."/>
            <person name="Liep D."/>
            <person name="Gordon J."/>
        </authorList>
    </citation>
    <scope>NUCLEOTIDE SEQUENCE</scope>
    <source>
        <strain evidence="18">DSM 17244</strain>
    </source>
</reference>
<evidence type="ECO:0000256" key="1">
    <source>
        <dbReference type="ARBA" id="ARBA00000085"/>
    </source>
</evidence>
<dbReference type="Proteomes" id="UP000005178">
    <property type="component" value="Unassembled WGS sequence"/>
</dbReference>
<keyword evidence="11" id="KW-0902">Two-component regulatory system</keyword>
<evidence type="ECO:0000256" key="8">
    <source>
        <dbReference type="ARBA" id="ARBA00022741"/>
    </source>
</evidence>
<dbReference type="InterPro" id="IPR001789">
    <property type="entry name" value="Sig_transdc_resp-reg_receiver"/>
</dbReference>
<dbReference type="Gene3D" id="3.30.450.20">
    <property type="entry name" value="PAS domain"/>
    <property type="match status" value="2"/>
</dbReference>
<keyword evidence="8" id="KW-0547">Nucleotide-binding</keyword>
<dbReference type="Gene3D" id="3.40.50.2300">
    <property type="match status" value="2"/>
</dbReference>
<evidence type="ECO:0000313" key="18">
    <source>
        <dbReference type="EMBL" id="EDS73260.1"/>
    </source>
</evidence>
<evidence type="ECO:0000259" key="15">
    <source>
        <dbReference type="PROSITE" id="PS50109"/>
    </source>
</evidence>
<dbReference type="PROSITE" id="PS50110">
    <property type="entry name" value="RESPONSE_REGULATORY"/>
    <property type="match status" value="2"/>
</dbReference>
<keyword evidence="12" id="KW-0472">Membrane</keyword>
<dbReference type="FunFam" id="3.30.565.10:FF:000023">
    <property type="entry name" value="PAS domain-containing sensor histidine kinase"/>
    <property type="match status" value="1"/>
</dbReference>
<evidence type="ECO:0000256" key="7">
    <source>
        <dbReference type="ARBA" id="ARBA00022679"/>
    </source>
</evidence>
<comment type="catalytic activity">
    <reaction evidence="1">
        <text>ATP + protein L-histidine = ADP + protein N-phospho-L-histidine.</text>
        <dbReference type="EC" id="2.7.13.3"/>
    </reaction>
</comment>
<dbReference type="InterPro" id="IPR013655">
    <property type="entry name" value="PAS_fold_3"/>
</dbReference>
<dbReference type="PROSITE" id="PS50112">
    <property type="entry name" value="PAS"/>
    <property type="match status" value="1"/>
</dbReference>
<evidence type="ECO:0000256" key="2">
    <source>
        <dbReference type="ARBA" id="ARBA00004236"/>
    </source>
</evidence>
<dbReference type="GO" id="GO:0005886">
    <property type="term" value="C:plasma membrane"/>
    <property type="evidence" value="ECO:0007669"/>
    <property type="project" value="UniProtKB-SubCell"/>
</dbReference>
<protein>
    <recommendedName>
        <fullName evidence="4">Stage 0 sporulation protein A homolog</fullName>
        <ecNumber evidence="3">2.7.13.3</ecNumber>
    </recommendedName>
</protein>
<dbReference type="SUPFAM" id="SSF47384">
    <property type="entry name" value="Homodimeric domain of signal transducing histidine kinase"/>
    <property type="match status" value="1"/>
</dbReference>
<dbReference type="Gene3D" id="1.10.287.130">
    <property type="match status" value="1"/>
</dbReference>
<dbReference type="InterPro" id="IPR005467">
    <property type="entry name" value="His_kinase_dom"/>
</dbReference>
<dbReference type="InterPro" id="IPR000014">
    <property type="entry name" value="PAS"/>
</dbReference>
<dbReference type="GO" id="GO:0000155">
    <property type="term" value="F:phosphorelay sensor kinase activity"/>
    <property type="evidence" value="ECO:0007669"/>
    <property type="project" value="InterPro"/>
</dbReference>
<dbReference type="SUPFAM" id="SSF55785">
    <property type="entry name" value="PYP-like sensor domain (PAS domain)"/>
    <property type="match status" value="2"/>
</dbReference>
<evidence type="ECO:0000256" key="9">
    <source>
        <dbReference type="ARBA" id="ARBA00022777"/>
    </source>
</evidence>
<dbReference type="SMART" id="SM00388">
    <property type="entry name" value="HisKA"/>
    <property type="match status" value="1"/>
</dbReference>
<feature type="domain" description="Response regulatory" evidence="16">
    <location>
        <begin position="806"/>
        <end position="927"/>
    </location>
</feature>
<dbReference type="InterPro" id="IPR036097">
    <property type="entry name" value="HisK_dim/P_sf"/>
</dbReference>
<dbReference type="InterPro" id="IPR003661">
    <property type="entry name" value="HisK_dim/P_dom"/>
</dbReference>
<evidence type="ECO:0000256" key="3">
    <source>
        <dbReference type="ARBA" id="ARBA00012438"/>
    </source>
</evidence>
<dbReference type="InterPro" id="IPR036890">
    <property type="entry name" value="HATPase_C_sf"/>
</dbReference>